<proteinExistence type="predicted"/>
<keyword evidence="1" id="KW-1133">Transmembrane helix</keyword>
<keyword evidence="1" id="KW-0472">Membrane</keyword>
<gene>
    <name evidence="2" type="ORF">J0J70_09610</name>
</gene>
<evidence type="ECO:0000313" key="3">
    <source>
        <dbReference type="Proteomes" id="UP001058072"/>
    </source>
</evidence>
<name>A0A9Q9CQD3_9FIRM</name>
<dbReference type="Proteomes" id="UP001058072">
    <property type="component" value="Chromosome"/>
</dbReference>
<evidence type="ECO:0000313" key="2">
    <source>
        <dbReference type="EMBL" id="UUF07868.1"/>
    </source>
</evidence>
<reference evidence="2" key="1">
    <citation type="submission" date="2021-03" db="EMBL/GenBank/DDBJ databases">
        <title>Comparative Genomics and Metabolomics in the genus Turicibacter.</title>
        <authorList>
            <person name="Maki J."/>
            <person name="Looft T."/>
        </authorList>
    </citation>
    <scope>NUCLEOTIDE SEQUENCE</scope>
    <source>
        <strain evidence="2">ISU324</strain>
    </source>
</reference>
<dbReference type="EMBL" id="CP071250">
    <property type="protein sequence ID" value="UUF07868.1"/>
    <property type="molecule type" value="Genomic_DNA"/>
</dbReference>
<feature type="transmembrane region" description="Helical" evidence="1">
    <location>
        <begin position="7"/>
        <end position="26"/>
    </location>
</feature>
<organism evidence="2 3">
    <name type="scientific">Turicibacter bilis</name>
    <dbReference type="NCBI Taxonomy" id="2735723"/>
    <lineage>
        <taxon>Bacteria</taxon>
        <taxon>Bacillati</taxon>
        <taxon>Bacillota</taxon>
        <taxon>Erysipelotrichia</taxon>
        <taxon>Erysipelotrichales</taxon>
        <taxon>Turicibacteraceae</taxon>
        <taxon>Turicibacter</taxon>
    </lineage>
</organism>
<dbReference type="RefSeq" id="WP_055241384.1">
    <property type="nucleotide sequence ID" value="NZ_CP071250.1"/>
</dbReference>
<keyword evidence="1" id="KW-0812">Transmembrane</keyword>
<accession>A0A9Q9CQD3</accession>
<dbReference type="AlphaFoldDB" id="A0A9Q9CQD3"/>
<feature type="transmembrane region" description="Helical" evidence="1">
    <location>
        <begin position="38"/>
        <end position="57"/>
    </location>
</feature>
<evidence type="ECO:0000256" key="1">
    <source>
        <dbReference type="SAM" id="Phobius"/>
    </source>
</evidence>
<sequence length="187" mass="22454">MLRVNRTFLFVYNLLVALAFLLRYVMVGPILFNQVWCYWMVLVAMALVLSLLNYVTFCHPTPLEIVAYHVNLIMRHPIDQGEDEEYDARNKLYLSERFIESSNYKFFYYEDCCAKTNQYHRMKIKLAIGEQTFNKASIIIKTMDQQYIRFNMIKETDYSLLAFLYEWEIDDIDYSDQTTFERMVKGQ</sequence>
<protein>
    <submittedName>
        <fullName evidence="2">Uncharacterized protein</fullName>
    </submittedName>
</protein>